<feature type="transmembrane region" description="Helical" evidence="5">
    <location>
        <begin position="318"/>
        <end position="338"/>
    </location>
</feature>
<evidence type="ECO:0000313" key="8">
    <source>
        <dbReference type="Proteomes" id="UP000237684"/>
    </source>
</evidence>
<feature type="domain" description="Sodium/calcium exchanger membrane region" evidence="6">
    <location>
        <begin position="284"/>
        <end position="428"/>
    </location>
</feature>
<dbReference type="AlphaFoldDB" id="A0A2S8SPT7"/>
<dbReference type="Gene3D" id="1.20.1420.30">
    <property type="entry name" value="NCX, central ion-binding region"/>
    <property type="match status" value="1"/>
</dbReference>
<dbReference type="InterPro" id="IPR044880">
    <property type="entry name" value="NCX_ion-bd_dom_sf"/>
</dbReference>
<organism evidence="7 8">
    <name type="scientific">Abditibacterium utsteinense</name>
    <dbReference type="NCBI Taxonomy" id="1960156"/>
    <lineage>
        <taxon>Bacteria</taxon>
        <taxon>Pseudomonadati</taxon>
        <taxon>Abditibacteriota</taxon>
        <taxon>Abditibacteriia</taxon>
        <taxon>Abditibacteriales</taxon>
        <taxon>Abditibacteriaceae</taxon>
        <taxon>Abditibacterium</taxon>
    </lineage>
</organism>
<dbReference type="Proteomes" id="UP000237684">
    <property type="component" value="Unassembled WGS sequence"/>
</dbReference>
<feature type="domain" description="Sodium/calcium exchanger membrane region" evidence="6">
    <location>
        <begin position="104"/>
        <end position="247"/>
    </location>
</feature>
<name>A0A2S8SPT7_9BACT</name>
<comment type="caution">
    <text evidence="7">The sequence shown here is derived from an EMBL/GenBank/DDBJ whole genome shotgun (WGS) entry which is preliminary data.</text>
</comment>
<protein>
    <submittedName>
        <fullName evidence="7">Cation:H+ antiporter</fullName>
    </submittedName>
</protein>
<keyword evidence="3 5" id="KW-1133">Transmembrane helix</keyword>
<reference evidence="7 8" key="1">
    <citation type="journal article" date="2018" name="Syst. Appl. Microbiol.">
        <title>Abditibacterium utsteinense sp. nov., the first cultivated member of candidate phylum FBP, isolated from ice-free Antarctic soil samples.</title>
        <authorList>
            <person name="Tahon G."/>
            <person name="Tytgat B."/>
            <person name="Lebbe L."/>
            <person name="Carlier A."/>
            <person name="Willems A."/>
        </authorList>
    </citation>
    <scope>NUCLEOTIDE SEQUENCE [LARGE SCALE GENOMIC DNA]</scope>
    <source>
        <strain evidence="7 8">LMG 29911</strain>
    </source>
</reference>
<sequence length="482" mass="52625">MKAKLNLQRKHFIFCGNRHFKAQSKNQWLSLSADLCAGAEESQVLEVGQRGQTTSGLQLTRHSQRKKKSMKKFSIYVVLAIAAALPALVMRVAGFHLAPVLDTLLFGVAILGAGFLLSWGAEAAEGHVSQGLALAVLALVTVLPEYAVDVYYTLQAGRHPDSHYVEFAAANMTGANRLLIGMAWPLIVLLFWWRSGKRAVPLSWENSAEISYLALASIYSFVITLKGRIDLFDTFFLAAIFAAYLWRVSKLPKSEDDDDDDDEVGPATALRELPKRLQYAIMAALTIVAAGVILAVAQPFAESLIATGEHLGINKFLLIQWVAPLAGEAPEIIICVLFTLSLKPRAALGALISDKINQWTLLVGFIPLFYSIGAGHLSVFPLDARQHEEFFLTAAQSLFAVALLLRLRLSLPSALVLLGLFGLQIGLAFAFHSNEARSIEFLNGLAWVYLVLAALLLAWNRVALAKIAGIGLLNRPLEAEKL</sequence>
<gene>
    <name evidence="7" type="ORF">B1R32_12120</name>
</gene>
<feature type="transmembrane region" description="Helical" evidence="5">
    <location>
        <begin position="132"/>
        <end position="154"/>
    </location>
</feature>
<evidence type="ECO:0000256" key="3">
    <source>
        <dbReference type="ARBA" id="ARBA00022989"/>
    </source>
</evidence>
<feature type="transmembrane region" description="Helical" evidence="5">
    <location>
        <begin position="73"/>
        <end position="94"/>
    </location>
</feature>
<feature type="transmembrane region" description="Helical" evidence="5">
    <location>
        <begin position="174"/>
        <end position="192"/>
    </location>
</feature>
<evidence type="ECO:0000256" key="2">
    <source>
        <dbReference type="ARBA" id="ARBA00022692"/>
    </source>
</evidence>
<keyword evidence="8" id="KW-1185">Reference proteome</keyword>
<proteinExistence type="predicted"/>
<dbReference type="InterPro" id="IPR004837">
    <property type="entry name" value="NaCa_Exmemb"/>
</dbReference>
<feature type="transmembrane region" description="Helical" evidence="5">
    <location>
        <begin position="100"/>
        <end position="120"/>
    </location>
</feature>
<keyword evidence="4 5" id="KW-0472">Membrane</keyword>
<dbReference type="Pfam" id="PF01699">
    <property type="entry name" value="Na_Ca_ex"/>
    <property type="match status" value="2"/>
</dbReference>
<evidence type="ECO:0000313" key="7">
    <source>
        <dbReference type="EMBL" id="PQV62808.1"/>
    </source>
</evidence>
<accession>A0A2S8SPT7</accession>
<keyword evidence="2 5" id="KW-0812">Transmembrane</keyword>
<dbReference type="GO" id="GO:0055085">
    <property type="term" value="P:transmembrane transport"/>
    <property type="evidence" value="ECO:0007669"/>
    <property type="project" value="InterPro"/>
</dbReference>
<dbReference type="EMBL" id="NIGF01000021">
    <property type="protein sequence ID" value="PQV62808.1"/>
    <property type="molecule type" value="Genomic_DNA"/>
</dbReference>
<evidence type="ECO:0000256" key="1">
    <source>
        <dbReference type="ARBA" id="ARBA00004141"/>
    </source>
</evidence>
<comment type="subcellular location">
    <subcellularLocation>
        <location evidence="1">Membrane</location>
        <topology evidence="1">Multi-pass membrane protein</topology>
    </subcellularLocation>
</comment>
<dbReference type="InParanoid" id="A0A2S8SPT7"/>
<evidence type="ECO:0000256" key="5">
    <source>
        <dbReference type="SAM" id="Phobius"/>
    </source>
</evidence>
<dbReference type="GO" id="GO:0016020">
    <property type="term" value="C:membrane"/>
    <property type="evidence" value="ECO:0007669"/>
    <property type="project" value="UniProtKB-SubCell"/>
</dbReference>
<feature type="transmembrane region" description="Helical" evidence="5">
    <location>
        <begin position="390"/>
        <end position="407"/>
    </location>
</feature>
<feature type="transmembrane region" description="Helical" evidence="5">
    <location>
        <begin position="359"/>
        <end position="378"/>
    </location>
</feature>
<evidence type="ECO:0000256" key="4">
    <source>
        <dbReference type="ARBA" id="ARBA00023136"/>
    </source>
</evidence>
<feature type="transmembrane region" description="Helical" evidence="5">
    <location>
        <begin position="279"/>
        <end position="298"/>
    </location>
</feature>
<feature type="transmembrane region" description="Helical" evidence="5">
    <location>
        <begin position="414"/>
        <end position="432"/>
    </location>
</feature>
<evidence type="ECO:0000259" key="6">
    <source>
        <dbReference type="Pfam" id="PF01699"/>
    </source>
</evidence>
<feature type="transmembrane region" description="Helical" evidence="5">
    <location>
        <begin position="444"/>
        <end position="464"/>
    </location>
</feature>